<reference evidence="1 2" key="1">
    <citation type="submission" date="2015-01" db="EMBL/GenBank/DDBJ databases">
        <title>Evolution of Trichinella species and genotypes.</title>
        <authorList>
            <person name="Korhonen P.K."/>
            <person name="Edoardo P."/>
            <person name="Giuseppe L.R."/>
            <person name="Gasser R.B."/>
        </authorList>
    </citation>
    <scope>NUCLEOTIDE SEQUENCE [LARGE SCALE GENOMIC DNA]</scope>
    <source>
        <strain evidence="1">ISS3</strain>
    </source>
</reference>
<proteinExistence type="predicted"/>
<sequence>MPRKVESRQPVRCEKRPNIINDYNLGKGGVDSMDARIDDFCYQQIEHADAVLHHCCIHHNAFVLMSQQQSY</sequence>
<comment type="caution">
    <text evidence="1">The sequence shown here is derived from an EMBL/GenBank/DDBJ whole genome shotgun (WGS) entry which is preliminary data.</text>
</comment>
<dbReference type="AlphaFoldDB" id="A0A0V1BAM8"/>
<accession>A0A0V1BAM8</accession>
<name>A0A0V1BAM8_TRISP</name>
<dbReference type="EMBL" id="JYDH01000074">
    <property type="protein sequence ID" value="KRY33986.1"/>
    <property type="molecule type" value="Genomic_DNA"/>
</dbReference>
<keyword evidence="2" id="KW-1185">Reference proteome</keyword>
<dbReference type="OrthoDB" id="10049986at2759"/>
<organism evidence="1 2">
    <name type="scientific">Trichinella spiralis</name>
    <name type="common">Trichina worm</name>
    <dbReference type="NCBI Taxonomy" id="6334"/>
    <lineage>
        <taxon>Eukaryota</taxon>
        <taxon>Metazoa</taxon>
        <taxon>Ecdysozoa</taxon>
        <taxon>Nematoda</taxon>
        <taxon>Enoplea</taxon>
        <taxon>Dorylaimia</taxon>
        <taxon>Trichinellida</taxon>
        <taxon>Trichinellidae</taxon>
        <taxon>Trichinella</taxon>
    </lineage>
</organism>
<dbReference type="InParanoid" id="A0A0V1BAM8"/>
<gene>
    <name evidence="1" type="ORF">T01_3893</name>
</gene>
<dbReference type="Proteomes" id="UP000054776">
    <property type="component" value="Unassembled WGS sequence"/>
</dbReference>
<protein>
    <recommendedName>
        <fullName evidence="3">PiggyBac transposable element-derived protein domain-containing protein</fullName>
    </recommendedName>
</protein>
<evidence type="ECO:0000313" key="2">
    <source>
        <dbReference type="Proteomes" id="UP000054776"/>
    </source>
</evidence>
<evidence type="ECO:0000313" key="1">
    <source>
        <dbReference type="EMBL" id="KRY33986.1"/>
    </source>
</evidence>
<evidence type="ECO:0008006" key="3">
    <source>
        <dbReference type="Google" id="ProtNLM"/>
    </source>
</evidence>